<evidence type="ECO:0000313" key="2">
    <source>
        <dbReference type="Proteomes" id="UP000790377"/>
    </source>
</evidence>
<reference evidence="1" key="1">
    <citation type="journal article" date="2021" name="New Phytol.">
        <title>Evolutionary innovations through gain and loss of genes in the ectomycorrhizal Boletales.</title>
        <authorList>
            <person name="Wu G."/>
            <person name="Miyauchi S."/>
            <person name="Morin E."/>
            <person name="Kuo A."/>
            <person name="Drula E."/>
            <person name="Varga T."/>
            <person name="Kohler A."/>
            <person name="Feng B."/>
            <person name="Cao Y."/>
            <person name="Lipzen A."/>
            <person name="Daum C."/>
            <person name="Hundley H."/>
            <person name="Pangilinan J."/>
            <person name="Johnson J."/>
            <person name="Barry K."/>
            <person name="LaButti K."/>
            <person name="Ng V."/>
            <person name="Ahrendt S."/>
            <person name="Min B."/>
            <person name="Choi I.G."/>
            <person name="Park H."/>
            <person name="Plett J.M."/>
            <person name="Magnuson J."/>
            <person name="Spatafora J.W."/>
            <person name="Nagy L.G."/>
            <person name="Henrissat B."/>
            <person name="Grigoriev I.V."/>
            <person name="Yang Z.L."/>
            <person name="Xu J."/>
            <person name="Martin F.M."/>
        </authorList>
    </citation>
    <scope>NUCLEOTIDE SEQUENCE</scope>
    <source>
        <strain evidence="1">ATCC 28755</strain>
    </source>
</reference>
<proteinExistence type="predicted"/>
<keyword evidence="2" id="KW-1185">Reference proteome</keyword>
<dbReference type="Proteomes" id="UP000790377">
    <property type="component" value="Unassembled WGS sequence"/>
</dbReference>
<accession>A0ACB8A038</accession>
<gene>
    <name evidence="1" type="ORF">BJ138DRAFT_1222396</name>
</gene>
<sequence length="1538" mass="170785">MSTQETGLNDLVSEHRDVSTERFALEQGGRVIYGYKCARFIGCLALWGLSVETSLPRAKEDSHDLRHQLCSSAMQCHQFALCVTTGYTSLLGFISITARSRWSKPASTHLSILLLAVFAIFVSRDLFPLATFTTQPEDIGEGWLLWAKIIILAIVSVVLPLVTPRQYTPFDPTDPAKSPHPEQTASWLSMLLYTWEDPIVYLAYKSPHLSHEQLPPMADQDYSKNLVKKSFVHLDPFSGSKRRHLFIGLMKVYRLEYTIMALMTCAQAFTNLASPVGLKYLLEYIETDGKGAIIRPWIWIAWLFFGPMANSISFQWYIFLATRTLVRTEGTIIQLVFSHSLRIRMKAEGPDDKKQVSDANVTSSLDTTLIAGSDSPDVQVSTDEGTEDTLRASEASSLAKRKQKAAQIKKVGDERGPKSNTSNLIGKINNFVSSDLNNITEGRYFLMLCLYAPLEISLSIWILYGILGWSALVGLATMVVLSPIPGYVARKFQTVQIEKMKKTDARVQTVTETMNVLRMIKLFGWEPKMDKKITEKREEELGWVWKQKILEIANNNLNFVIPLFTMLSTYATYTIVMGQSLSAAKVFSSISIFDILRGQLFQVFSMIPRMVQAKVSLDRLNNFLLETELLDEFSKPEQDERFFTQREDLSDTIGFRNAVFSWSDDTNSALTPSKRRFTLNIGEELFFERGHINLIVGPTGSGKTSVLMALLGEMHFIPSDPTSWYGLPRKQGVAYAAQESWVQNETIRDNILFGAPHDEERYQKVLYQCALERDLALFETGDQTEVGEKGLTLSGGQKARVTLARAIYSSAQILLLDDILAALDVHTSKWIVNKCLAGDLVQGRTVLLVTHNVAMASSVAHFMVSLGANGRVVSHGSISEVINQDDKLAAEMAKDQEIVDRESETVEAGDALVKTDVKADGKLVVAEEILVGTVSWPAFKLYLVSLGGNYPLLFSIIFVSLIGLTGLVNAIQTWFLGYWASQYTLQPASEVKVPFYLSVYALLLVFGCVVYSTGYILYIYGTMRASRKIHRRLIQSVLGTTLRWLDITPTSRVITRCTQDMQAIDKELPQCIGLMVELTVAILIRLGAIVLMTPAFLLPGMIVGVVGGFVGRTYMKAQLSVKREMSNAKAPVLGHFGAAITGLTSVRAYGAQEAFKQESLTRIDRYTKCARMFYNLNRWLSIRLDVISALFTSSLAAYLVYGNSALNASDIGFSLSMAIVFSSLILWWVRALNDVEARTVVMLRRFFLSSNVSLERLDGYIKIEQEPKPTEGGQPPAYWPSSGDLRVENLSARYSSDGPRVLHDLSFHVASGERVGIVGRTGSGKSSLTLSLLRCIATEGNIYYDGIPTSSINLEILRSNITIIPQVPELLTGTLRQNLDPFDQHDDATLNNALRSAGLFELHNDDDGGRLTLESGVASGGRNLSVGQRQILALARAMVRGSKLLILDEATSAIDYKTDTLIQSSLRNELKDVTQIIVAHRLQTIMDADKIMVLDAGKLVEFGSPAELLENDKGMLRALVDDSADKGALYEMAAGKQV</sequence>
<keyword evidence="1" id="KW-0378">Hydrolase</keyword>
<organism evidence="1 2">
    <name type="scientific">Hygrophoropsis aurantiaca</name>
    <dbReference type="NCBI Taxonomy" id="72124"/>
    <lineage>
        <taxon>Eukaryota</taxon>
        <taxon>Fungi</taxon>
        <taxon>Dikarya</taxon>
        <taxon>Basidiomycota</taxon>
        <taxon>Agaricomycotina</taxon>
        <taxon>Agaricomycetes</taxon>
        <taxon>Agaricomycetidae</taxon>
        <taxon>Boletales</taxon>
        <taxon>Coniophorineae</taxon>
        <taxon>Hygrophoropsidaceae</taxon>
        <taxon>Hygrophoropsis</taxon>
    </lineage>
</organism>
<name>A0ACB8A038_9AGAM</name>
<comment type="caution">
    <text evidence="1">The sequence shown here is derived from an EMBL/GenBank/DDBJ whole genome shotgun (WGS) entry which is preliminary data.</text>
</comment>
<evidence type="ECO:0000313" key="1">
    <source>
        <dbReference type="EMBL" id="KAH7906348.1"/>
    </source>
</evidence>
<protein>
    <submittedName>
        <fullName evidence="1">P-loop containing nucleoside triphosphate hydrolase protein</fullName>
    </submittedName>
</protein>
<dbReference type="EMBL" id="MU268032">
    <property type="protein sequence ID" value="KAH7906348.1"/>
    <property type="molecule type" value="Genomic_DNA"/>
</dbReference>